<reference evidence="3 4" key="1">
    <citation type="journal article" date="2018" name="BMC Genomics">
        <title>Comparative genome analyses reveal sequence features reflecting distinct modes of host-adaptation between dicot and monocot powdery mildew.</title>
        <authorList>
            <person name="Wu Y."/>
            <person name="Ma X."/>
            <person name="Pan Z."/>
            <person name="Kale S.D."/>
            <person name="Song Y."/>
            <person name="King H."/>
            <person name="Zhang Q."/>
            <person name="Presley C."/>
            <person name="Deng X."/>
            <person name="Wei C.I."/>
            <person name="Xiao S."/>
        </authorList>
    </citation>
    <scope>NUCLEOTIDE SEQUENCE [LARGE SCALE GENOMIC DNA]</scope>
    <source>
        <strain evidence="3">UMSG1</strain>
    </source>
</reference>
<evidence type="ECO:0000313" key="3">
    <source>
        <dbReference type="EMBL" id="RKF76289.1"/>
    </source>
</evidence>
<protein>
    <recommendedName>
        <fullName evidence="2">SigF-like NTF2-like domain-containing protein</fullName>
    </recommendedName>
</protein>
<dbReference type="PANTHER" id="PTHR35393:SF1">
    <property type="entry name" value="SNOAL-LIKE DOMAIN-CONTAINING PROTEIN"/>
    <property type="match status" value="1"/>
</dbReference>
<accession>A0A420IP01</accession>
<evidence type="ECO:0000313" key="4">
    <source>
        <dbReference type="Proteomes" id="UP000285326"/>
    </source>
</evidence>
<proteinExistence type="predicted"/>
<gene>
    <name evidence="3" type="ORF">GcM1_228044</name>
</gene>
<evidence type="ECO:0000259" key="2">
    <source>
        <dbReference type="Pfam" id="PF24840"/>
    </source>
</evidence>
<name>A0A420IP01_9PEZI</name>
<dbReference type="Pfam" id="PF24840">
    <property type="entry name" value="NTF2_SigF"/>
    <property type="match status" value="1"/>
</dbReference>
<keyword evidence="1" id="KW-0472">Membrane</keyword>
<comment type="caution">
    <text evidence="3">The sequence shown here is derived from an EMBL/GenBank/DDBJ whole genome shotgun (WGS) entry which is preliminary data.</text>
</comment>
<dbReference type="AlphaFoldDB" id="A0A420IP01"/>
<feature type="domain" description="SigF-like NTF2-like" evidence="2">
    <location>
        <begin position="1"/>
        <end position="176"/>
    </location>
</feature>
<evidence type="ECO:0000256" key="1">
    <source>
        <dbReference type="SAM" id="Phobius"/>
    </source>
</evidence>
<keyword evidence="1" id="KW-0812">Transmembrane</keyword>
<organism evidence="3 4">
    <name type="scientific">Golovinomyces cichoracearum</name>
    <dbReference type="NCBI Taxonomy" id="62708"/>
    <lineage>
        <taxon>Eukaryota</taxon>
        <taxon>Fungi</taxon>
        <taxon>Dikarya</taxon>
        <taxon>Ascomycota</taxon>
        <taxon>Pezizomycotina</taxon>
        <taxon>Leotiomycetes</taxon>
        <taxon>Erysiphales</taxon>
        <taxon>Erysiphaceae</taxon>
        <taxon>Golovinomyces</taxon>
    </lineage>
</organism>
<feature type="transmembrane region" description="Helical" evidence="1">
    <location>
        <begin position="156"/>
        <end position="181"/>
    </location>
</feature>
<dbReference type="PANTHER" id="PTHR35393">
    <property type="entry name" value="CHROMOSOME 1, WHOLE GENOME SHOTGUN SEQUENCE"/>
    <property type="match status" value="1"/>
</dbReference>
<dbReference type="InterPro" id="IPR057514">
    <property type="entry name" value="NTF2_SigF"/>
</dbReference>
<dbReference type="Proteomes" id="UP000285326">
    <property type="component" value="Unassembled WGS sequence"/>
</dbReference>
<keyword evidence="1" id="KW-1133">Transmembrane helix</keyword>
<dbReference type="EMBL" id="MCBS01022848">
    <property type="protein sequence ID" value="RKF76289.1"/>
    <property type="molecule type" value="Genomic_DNA"/>
</dbReference>
<sequence length="199" mass="23055">MENPEQQISHVIHLLTEGSPAQQQEALERYFLPDASFIHPICRVPHFSHVFIPFIGNVNSRWIIGCIYRWYKIMLPRVVLTVEAVGYNQKTSTLYCELNQAFIRITLPFYRGNTHLTTKLLLHHSEKDEKYYIKTQEDLYQSNEIANYFIPGSSNLIYLLQIFASLLCILGATVLAPITWLEQIRAEDRKHLNGSTTNS</sequence>